<keyword evidence="1" id="KW-0325">Glycoprotein</keyword>
<proteinExistence type="predicted"/>
<evidence type="ECO:0000256" key="2">
    <source>
        <dbReference type="SAM" id="MobiDB-lite"/>
    </source>
</evidence>
<feature type="region of interest" description="Disordered" evidence="2">
    <location>
        <begin position="59"/>
        <end position="82"/>
    </location>
</feature>
<dbReference type="Gene3D" id="3.10.320.10">
    <property type="entry name" value="Class II Histocompatibility Antigen, M Beta Chain, Chain B, domain 1"/>
    <property type="match status" value="1"/>
</dbReference>
<evidence type="ECO:0000313" key="4">
    <source>
        <dbReference type="EMBL" id="AJS15266.1"/>
    </source>
</evidence>
<feature type="non-terminal residue" evidence="4">
    <location>
        <position position="95"/>
    </location>
</feature>
<accession>A0A0D3S024</accession>
<feature type="domain" description="MHC class II beta chain N-terminal" evidence="3">
    <location>
        <begin position="9"/>
        <end position="71"/>
    </location>
</feature>
<protein>
    <submittedName>
        <fullName evidence="4">MHC class II beta antigen</fullName>
    </submittedName>
</protein>
<gene>
    <name evidence="4" type="primary">Getr-DAB</name>
</gene>
<dbReference type="EMBL" id="KP735885">
    <property type="protein sequence ID" value="AJS15266.1"/>
    <property type="molecule type" value="Genomic_DNA"/>
</dbReference>
<feature type="non-terminal residue" evidence="4">
    <location>
        <position position="1"/>
    </location>
</feature>
<dbReference type="AlphaFoldDB" id="A0A0D3S024"/>
<dbReference type="GO" id="GO:0042613">
    <property type="term" value="C:MHC class II protein complex"/>
    <property type="evidence" value="ECO:0007669"/>
    <property type="project" value="InterPro"/>
</dbReference>
<dbReference type="InterPro" id="IPR000353">
    <property type="entry name" value="MHC_II_b_N"/>
</dbReference>
<reference evidence="4" key="1">
    <citation type="journal article" date="2015" name="Mol. Ecol.">
        <title>Different ornaments signal male health and MHC variation in two populations of a warbler.</title>
        <authorList>
            <person name="Whittingham L.A."/>
            <person name="Freeman-Gallant C.R."/>
            <person name="Taff C.C."/>
            <person name="Dunn P.O."/>
        </authorList>
    </citation>
    <scope>NUCLEOTIDE SEQUENCE</scope>
</reference>
<dbReference type="InterPro" id="IPR011162">
    <property type="entry name" value="MHC_I/II-like_Ag-recog"/>
</dbReference>
<dbReference type="SUPFAM" id="SSF54452">
    <property type="entry name" value="MHC antigen-recognition domain"/>
    <property type="match status" value="1"/>
</dbReference>
<evidence type="ECO:0000256" key="1">
    <source>
        <dbReference type="ARBA" id="ARBA00023180"/>
    </source>
</evidence>
<dbReference type="InterPro" id="IPR014745">
    <property type="entry name" value="MHC_II_a/b_N"/>
</dbReference>
<dbReference type="GO" id="GO:0019882">
    <property type="term" value="P:antigen processing and presentation"/>
    <property type="evidence" value="ECO:0007669"/>
    <property type="project" value="InterPro"/>
</dbReference>
<dbReference type="Pfam" id="PF00969">
    <property type="entry name" value="MHC_II_beta"/>
    <property type="match status" value="1"/>
</dbReference>
<evidence type="ECO:0000259" key="3">
    <source>
        <dbReference type="SMART" id="SM00921"/>
    </source>
</evidence>
<sequence>VVSSSWERSECHFINGTEKVRFVDTYIYNRQQYLMFDSDVGRLRGLHPLLGRECQTLEQRPGQNRRTDGLQWTGSAGTTTSFMPRSAWSAEVSAG</sequence>
<organism evidence="4">
    <name type="scientific">Geothlypis trichas</name>
    <name type="common">Common yellowthroat</name>
    <name type="synonym">Turdus trichas</name>
    <dbReference type="NCBI Taxonomy" id="135433"/>
    <lineage>
        <taxon>Eukaryota</taxon>
        <taxon>Metazoa</taxon>
        <taxon>Chordata</taxon>
        <taxon>Craniata</taxon>
        <taxon>Vertebrata</taxon>
        <taxon>Euteleostomi</taxon>
        <taxon>Archelosauria</taxon>
        <taxon>Archosauria</taxon>
        <taxon>Dinosauria</taxon>
        <taxon>Saurischia</taxon>
        <taxon>Theropoda</taxon>
        <taxon>Coelurosauria</taxon>
        <taxon>Aves</taxon>
        <taxon>Neognathae</taxon>
        <taxon>Neoaves</taxon>
        <taxon>Telluraves</taxon>
        <taxon>Australaves</taxon>
        <taxon>Passeriformes</taxon>
        <taxon>Passeroidea</taxon>
        <taxon>Parulidae</taxon>
        <taxon>Geothlypis</taxon>
    </lineage>
</organism>
<dbReference type="SMART" id="SM00921">
    <property type="entry name" value="MHC_II_beta"/>
    <property type="match status" value="1"/>
</dbReference>
<name>A0A0D3S024_GEOTR</name>
<dbReference type="GO" id="GO:0006955">
    <property type="term" value="P:immune response"/>
    <property type="evidence" value="ECO:0007669"/>
    <property type="project" value="InterPro"/>
</dbReference>